<dbReference type="Proteomes" id="UP001214530">
    <property type="component" value="Chromosome"/>
</dbReference>
<dbReference type="Pfam" id="PF13715">
    <property type="entry name" value="CarbopepD_reg_2"/>
    <property type="match status" value="1"/>
</dbReference>
<keyword evidence="1" id="KW-0732">Signal</keyword>
<name>A0AAJ6B9J7_9SPHI</name>
<dbReference type="InterPro" id="IPR008969">
    <property type="entry name" value="CarboxyPept-like_regulatory"/>
</dbReference>
<evidence type="ECO:0000256" key="1">
    <source>
        <dbReference type="SAM" id="SignalP"/>
    </source>
</evidence>
<evidence type="ECO:0000313" key="3">
    <source>
        <dbReference type="Proteomes" id="UP001214530"/>
    </source>
</evidence>
<feature type="signal peptide" evidence="1">
    <location>
        <begin position="1"/>
        <end position="18"/>
    </location>
</feature>
<dbReference type="SUPFAM" id="SSF49464">
    <property type="entry name" value="Carboxypeptidase regulatory domain-like"/>
    <property type="match status" value="1"/>
</dbReference>
<reference evidence="2" key="1">
    <citation type="submission" date="2023-03" db="EMBL/GenBank/DDBJ databases">
        <title>Andean soil-derived lignocellulolytic bacterial consortium as a source of novel taxa and putative plastic-active enzymes.</title>
        <authorList>
            <person name="Diaz-Garcia L."/>
            <person name="Chuvochina M."/>
            <person name="Feuerriegel G."/>
            <person name="Bunk B."/>
            <person name="Sproer C."/>
            <person name="Streit W.R."/>
            <person name="Rodriguez L.M."/>
            <person name="Overmann J."/>
            <person name="Jimenez D.J."/>
        </authorList>
    </citation>
    <scope>NUCLEOTIDE SEQUENCE</scope>
    <source>
        <strain evidence="2">MAG 3858</strain>
    </source>
</reference>
<accession>A0AAJ6B9J7</accession>
<dbReference type="AlphaFoldDB" id="A0AAJ6B9J7"/>
<dbReference type="Pfam" id="PF18939">
    <property type="entry name" value="DUF5686"/>
    <property type="match status" value="1"/>
</dbReference>
<protein>
    <submittedName>
        <fullName evidence="2">DUF5686 family protein</fullName>
    </submittedName>
</protein>
<feature type="chain" id="PRO_5042527650" evidence="1">
    <location>
        <begin position="19"/>
        <end position="845"/>
    </location>
</feature>
<sequence length="845" mass="96561">MRFLTLVFFLLFFHPTYAQQTVVRGKISDGSTGLPLSNINVGFDNSNVKTLSDAQGRYVIATKEPVKIIHYSSIGHRLQRLPVVQGQNQEINVVMEALTQDLSEVSVTADKRPRYKNKGNPAVELIRNVIEHKEQNSASFHEKVTFETYEKLCMSLSMKNEKAKKSRLLKKYAFLVQNQDTTKQPGRTLIPVFMEEKLSRVSQNELSKPETIVLGEKQSRIDQQFDEDGINEYLDKIYQRADIYDHDIGLGNQRFLSPIADVAPQFYKYFILDTIKDTSPWQVKVMIAPKNKQDVLFLGYLYISLDGHYAVQRATLSINNQINLNWVKDLQISLEYKQDALARYHLSKSVMGMDLGIFKEGMSVYGERTMMVDKFTFGEQALEQPVPVAAIGRAKDRVQSDEFWSKSRHETLSITEQAAYTNIDSLKNSKSFKRTMTLASSVLSGFIDQGPIEIGSLSSFYSFTPVEGSRFKFGARTTDAFSRKLFFDAHVAYGSRDQRWKYSVGVTRSLTSRSIYEFPVSSITVRRSFETQIPGQDLNFLEDDNFLLSFKRGVNDKWMYNKKWLVEYLHETPQHLSFLVSFKRETLEAAGKLHFQRDFLGRMGEVPAADVGLATSEFSVTLRWAPHEKFYQGKRYRRPIINGYPVFTLIGGVGVKGFLGGDYDYQNLTLNIAKRFYLSQLGFSDVIVEGGAVFGKVPFPLLSIHRANQTYAYQLASFNLMNFMEFMSDRYASINVQHSFNGFFLNKIPLVKKLQWREVVSVKVLEGTISDKNREGGHRGFYKFPSDRGGNRLAFPLDRTPYIEGSLGVSNVFKVLRVDVVKRFTHLNHQGVSPLGIRAKLNFDF</sequence>
<proteinExistence type="predicted"/>
<dbReference type="InterPro" id="IPR043741">
    <property type="entry name" value="DUF5686"/>
</dbReference>
<evidence type="ECO:0000313" key="2">
    <source>
        <dbReference type="EMBL" id="WEK20268.1"/>
    </source>
</evidence>
<organism evidence="2 3">
    <name type="scientific">Candidatus Pedobacter colombiensis</name>
    <dbReference type="NCBI Taxonomy" id="3121371"/>
    <lineage>
        <taxon>Bacteria</taxon>
        <taxon>Pseudomonadati</taxon>
        <taxon>Bacteroidota</taxon>
        <taxon>Sphingobacteriia</taxon>
        <taxon>Sphingobacteriales</taxon>
        <taxon>Sphingobacteriaceae</taxon>
        <taxon>Pedobacter</taxon>
    </lineage>
</organism>
<gene>
    <name evidence="2" type="ORF">P0Y49_03775</name>
</gene>
<dbReference type="EMBL" id="CP119313">
    <property type="protein sequence ID" value="WEK20268.1"/>
    <property type="molecule type" value="Genomic_DNA"/>
</dbReference>